<evidence type="ECO:0000313" key="1">
    <source>
        <dbReference type="EMBL" id="MEL1242800.1"/>
    </source>
</evidence>
<gene>
    <name evidence="1" type="ORF">AAEO56_00890</name>
</gene>
<evidence type="ECO:0000313" key="2">
    <source>
        <dbReference type="Proteomes" id="UP001464555"/>
    </source>
</evidence>
<proteinExistence type="predicted"/>
<dbReference type="EMBL" id="JBBYHR010000001">
    <property type="protein sequence ID" value="MEL1242800.1"/>
    <property type="molecule type" value="Genomic_DNA"/>
</dbReference>
<dbReference type="RefSeq" id="WP_341695125.1">
    <property type="nucleotide sequence ID" value="NZ_JBBYHR010000001.1"/>
</dbReference>
<protein>
    <submittedName>
        <fullName evidence="1">Uncharacterized protein</fullName>
    </submittedName>
</protein>
<accession>A0ABU9HSA3</accession>
<sequence>MTLQKRGKEENYYKKLQDITLERLEQLCGKKWTDFNVHDPGITIADYFNYGLFELQYRLGSSLEAYLQGPGDRSVPFGRIGLLPKEELFEQSIVTRQDYENLILRQDPAIKKCIVLLNKKTRLYDIFLGTTQHPDENAKERLAEIVRQAYHSNRNLCEDLGEIRWQEYKEVHETALYPGSGPIEKDTFEYPEFETVGHTEAVPAFSPNYNSIQFDFPEAYGIGERGLPTGITVAGKSKILQMKAYMLIFDHMMADTLSQAGSINELLEFSGRVPGNTIPDVVVPEWEHIVDKDLKSDTILHGEAYYGSQKNLYFNVLDILYGENTANIFTHDPAISQHKMNEKRANLILRFPWLNSHRFLSFNIYDTASTPTIQQLIETLIDYRHMPAETGTFGKYGLRVVSDKEFYERYKFLQNTSFAINIEENALLEEVEEIGVLYDDRTFHKLRMNINLLWYNVLFESFLKYGDEKKHYKILTLPDEEYLLVFRHPEKGDWINMGLFFKTKEKLVETANLFWQFIRNIKHREVHTDIYFIEHLLLRHGHGDDRNKLSVIISEEHIGNGDRTHIEWLLEERLPAHIRIKVFYIQNSNMQQFKHIYTTWRKALAAGHREDIDYASIAVRAFLSSHVNSEKSVGDE</sequence>
<dbReference type="Proteomes" id="UP001464555">
    <property type="component" value="Unassembled WGS sequence"/>
</dbReference>
<name>A0ABU9HSA3_9FLAO</name>
<keyword evidence="2" id="KW-1185">Reference proteome</keyword>
<comment type="caution">
    <text evidence="1">The sequence shown here is derived from an EMBL/GenBank/DDBJ whole genome shotgun (WGS) entry which is preliminary data.</text>
</comment>
<reference evidence="1 2" key="1">
    <citation type="submission" date="2024-04" db="EMBL/GenBank/DDBJ databases">
        <title>Flavobacterium sp. DGU11 16S ribosomal RNA gene Genome sequencing and assembly.</title>
        <authorList>
            <person name="Park S."/>
        </authorList>
    </citation>
    <scope>NUCLEOTIDE SEQUENCE [LARGE SCALE GENOMIC DNA]</scope>
    <source>
        <strain evidence="1 2">DGU11</strain>
    </source>
</reference>
<organism evidence="1 2">
    <name type="scientific">Flavobacterium arundinis</name>
    <dbReference type="NCBI Taxonomy" id="3139143"/>
    <lineage>
        <taxon>Bacteria</taxon>
        <taxon>Pseudomonadati</taxon>
        <taxon>Bacteroidota</taxon>
        <taxon>Flavobacteriia</taxon>
        <taxon>Flavobacteriales</taxon>
        <taxon>Flavobacteriaceae</taxon>
        <taxon>Flavobacterium</taxon>
    </lineage>
</organism>